<protein>
    <submittedName>
        <fullName evidence="1">Uncharacterized protein</fullName>
    </submittedName>
</protein>
<reference evidence="1" key="1">
    <citation type="submission" date="2010-06" db="EMBL/GenBank/DDBJ databases">
        <authorList>
            <person name="Muzny D."/>
            <person name="Qin X."/>
            <person name="Buhay C."/>
            <person name="Dugan-Rocha S."/>
            <person name="Ding Y."/>
            <person name="Chen G."/>
            <person name="Hawes A."/>
            <person name="Holder M."/>
            <person name="Jhangiani S."/>
            <person name="Johnson A."/>
            <person name="Khan Z."/>
            <person name="Li Z."/>
            <person name="Liu W."/>
            <person name="Liu X."/>
            <person name="Perez L."/>
            <person name="Shen H."/>
            <person name="Wang Q."/>
            <person name="Watt J."/>
            <person name="Xi L."/>
            <person name="Xin Y."/>
            <person name="Zhou J."/>
            <person name="Deng J."/>
            <person name="Jiang H."/>
            <person name="Liu Y."/>
            <person name="Qu J."/>
            <person name="Song X.-Z."/>
            <person name="Zhang L."/>
            <person name="Villasana D."/>
            <person name="Johnson A."/>
            <person name="Liu J."/>
            <person name="Liyanage D."/>
            <person name="Lorensuhewa L."/>
            <person name="Robinson T."/>
            <person name="Song A."/>
            <person name="Song B.-B."/>
            <person name="Dinh H."/>
            <person name="Thornton R."/>
            <person name="Coyle M."/>
            <person name="Francisco L."/>
            <person name="Jackson L."/>
            <person name="Javaid M."/>
            <person name="Korchina V."/>
            <person name="Kovar C."/>
            <person name="Mata R."/>
            <person name="Mathew T."/>
            <person name="Ngo R."/>
            <person name="Nguyen L."/>
            <person name="Nguyen N."/>
            <person name="Okwuonu G."/>
            <person name="Ongeri F."/>
            <person name="Pham C."/>
            <person name="Simmons D."/>
            <person name="Wilczek-Boney K."/>
            <person name="Hale W."/>
            <person name="Jakkamsetti A."/>
            <person name="Pham P."/>
            <person name="Ruth R."/>
            <person name="San Lucas F."/>
            <person name="Warren J."/>
            <person name="Zhang J."/>
            <person name="Zhao Z."/>
            <person name="Zhou C."/>
            <person name="Zhu D."/>
            <person name="Lee S."/>
            <person name="Bess C."/>
            <person name="Blankenburg K."/>
            <person name="Forbes L."/>
            <person name="Fu Q."/>
            <person name="Gubbala S."/>
            <person name="Hirani K."/>
            <person name="Jayaseelan J.C."/>
            <person name="Lara F."/>
            <person name="Munidasa M."/>
            <person name="Palculict T."/>
            <person name="Patil S."/>
            <person name="Pu L.-L."/>
            <person name="Saada N."/>
            <person name="Tang L."/>
            <person name="Weissenberger G."/>
            <person name="Zhu Y."/>
            <person name="Hemphill L."/>
            <person name="Shang Y."/>
            <person name="Youmans B."/>
            <person name="Ayvaz T."/>
            <person name="Ross M."/>
            <person name="Santibanez J."/>
            <person name="Aqrawi P."/>
            <person name="Gross S."/>
            <person name="Joshi V."/>
            <person name="Fowler G."/>
            <person name="Nazareth L."/>
            <person name="Reid J."/>
            <person name="Worley K."/>
            <person name="Petrosino J."/>
            <person name="Highlander S."/>
            <person name="Gibbs R."/>
        </authorList>
    </citation>
    <scope>NUCLEOTIDE SEQUENCE [LARGE SCALE GENOMIC DNA]</scope>
    <source>
        <strain evidence="1">ATCC 35910</strain>
    </source>
</reference>
<gene>
    <name evidence="1" type="ORF">HMPREF0204_14994</name>
</gene>
<evidence type="ECO:0000313" key="2">
    <source>
        <dbReference type="Proteomes" id="UP000002969"/>
    </source>
</evidence>
<keyword evidence="2" id="KW-1185">Reference proteome</keyword>
<organism evidence="1 2">
    <name type="scientific">Chryseobacterium gleum ATCC 35910</name>
    <dbReference type="NCBI Taxonomy" id="525257"/>
    <lineage>
        <taxon>Bacteria</taxon>
        <taxon>Pseudomonadati</taxon>
        <taxon>Bacteroidota</taxon>
        <taxon>Flavobacteriia</taxon>
        <taxon>Flavobacteriales</taxon>
        <taxon>Weeksellaceae</taxon>
        <taxon>Chryseobacterium group</taxon>
        <taxon>Chryseobacterium</taxon>
    </lineage>
</organism>
<dbReference type="Proteomes" id="UP000002969">
    <property type="component" value="Unassembled WGS sequence"/>
</dbReference>
<comment type="caution">
    <text evidence="1">The sequence shown here is derived from an EMBL/GenBank/DDBJ whole genome shotgun (WGS) entry which is preliminary data.</text>
</comment>
<proteinExistence type="predicted"/>
<sequence>MCIKLEKFVYTKTHLAIRTHEFFRETKKQYKYLIINILKDIIMQSKKIIK</sequence>
<evidence type="ECO:0000313" key="1">
    <source>
        <dbReference type="EMBL" id="EFK35925.1"/>
    </source>
</evidence>
<name>A0ABN0AS62_CHRGE</name>
<accession>A0ABN0AS62</accession>
<dbReference type="EMBL" id="ACKQ02000007">
    <property type="protein sequence ID" value="EFK35925.1"/>
    <property type="molecule type" value="Genomic_DNA"/>
</dbReference>